<sequence length="111" mass="11658">MPDDEEYPPEGWPRQSQYVYPQPLNQRPLDNSAATVSMVLGIIGLGTCLAFLSPFAWAKGSQALEEIDANPGVYGNRGMAVAGRITGMIGTALLGLELIVGVVVAGLLLAS</sequence>
<keyword evidence="1" id="KW-1133">Transmembrane helix</keyword>
<evidence type="ECO:0000313" key="3">
    <source>
        <dbReference type="EMBL" id="GAA3567443.1"/>
    </source>
</evidence>
<organism evidence="3 4">
    <name type="scientific">Kribbella ginsengisoli</name>
    <dbReference type="NCBI Taxonomy" id="363865"/>
    <lineage>
        <taxon>Bacteria</taxon>
        <taxon>Bacillati</taxon>
        <taxon>Actinomycetota</taxon>
        <taxon>Actinomycetes</taxon>
        <taxon>Propionibacteriales</taxon>
        <taxon>Kribbellaceae</taxon>
        <taxon>Kribbella</taxon>
    </lineage>
</organism>
<reference evidence="4" key="1">
    <citation type="journal article" date="2019" name="Int. J. Syst. Evol. Microbiol.">
        <title>The Global Catalogue of Microorganisms (GCM) 10K type strain sequencing project: providing services to taxonomists for standard genome sequencing and annotation.</title>
        <authorList>
            <consortium name="The Broad Institute Genomics Platform"/>
            <consortium name="The Broad Institute Genome Sequencing Center for Infectious Disease"/>
            <person name="Wu L."/>
            <person name="Ma J."/>
        </authorList>
    </citation>
    <scope>NUCLEOTIDE SEQUENCE [LARGE SCALE GENOMIC DNA]</scope>
    <source>
        <strain evidence="4">JCM 16928</strain>
    </source>
</reference>
<feature type="transmembrane region" description="Helical" evidence="1">
    <location>
        <begin position="33"/>
        <end position="52"/>
    </location>
</feature>
<dbReference type="RefSeq" id="WP_344842702.1">
    <property type="nucleotide sequence ID" value="NZ_BAABAA010000005.1"/>
</dbReference>
<feature type="domain" description="DUF4190" evidence="2">
    <location>
        <begin position="34"/>
        <end position="96"/>
    </location>
</feature>
<proteinExistence type="predicted"/>
<gene>
    <name evidence="3" type="ORF">GCM10022235_40390</name>
</gene>
<dbReference type="EMBL" id="BAABAA010000005">
    <property type="protein sequence ID" value="GAA3567443.1"/>
    <property type="molecule type" value="Genomic_DNA"/>
</dbReference>
<accession>A0ABP6XJL8</accession>
<evidence type="ECO:0000259" key="2">
    <source>
        <dbReference type="Pfam" id="PF13828"/>
    </source>
</evidence>
<comment type="caution">
    <text evidence="3">The sequence shown here is derived from an EMBL/GenBank/DDBJ whole genome shotgun (WGS) entry which is preliminary data.</text>
</comment>
<dbReference type="InterPro" id="IPR025241">
    <property type="entry name" value="DUF4190"/>
</dbReference>
<keyword evidence="1" id="KW-0812">Transmembrane</keyword>
<feature type="transmembrane region" description="Helical" evidence="1">
    <location>
        <begin position="85"/>
        <end position="110"/>
    </location>
</feature>
<name>A0ABP6XJL8_9ACTN</name>
<protein>
    <recommendedName>
        <fullName evidence="2">DUF4190 domain-containing protein</fullName>
    </recommendedName>
</protein>
<evidence type="ECO:0000313" key="4">
    <source>
        <dbReference type="Proteomes" id="UP001501222"/>
    </source>
</evidence>
<keyword evidence="1" id="KW-0472">Membrane</keyword>
<evidence type="ECO:0000256" key="1">
    <source>
        <dbReference type="SAM" id="Phobius"/>
    </source>
</evidence>
<dbReference type="Proteomes" id="UP001501222">
    <property type="component" value="Unassembled WGS sequence"/>
</dbReference>
<keyword evidence="4" id="KW-1185">Reference proteome</keyword>
<dbReference type="Pfam" id="PF13828">
    <property type="entry name" value="DUF4190"/>
    <property type="match status" value="1"/>
</dbReference>